<protein>
    <submittedName>
        <fullName evidence="1">Uncharacterized protein</fullName>
    </submittedName>
</protein>
<dbReference type="AlphaFoldDB" id="R7PV84"/>
<sequence length="97" mass="11438">MITERVKITTYGKFFYKIDSGDFCKLILESNLDKTDLFLDIIELLDDYSEFISKIIIHKSLEEHFESQIQITVSKSKIELLTKNIRNLNYKDLSEVN</sequence>
<proteinExistence type="predicted"/>
<evidence type="ECO:0000313" key="1">
    <source>
        <dbReference type="EMBL" id="CDF28631.1"/>
    </source>
</evidence>
<gene>
    <name evidence="1" type="ORF">BN522_00514</name>
</gene>
<comment type="caution">
    <text evidence="1">The sequence shown here is derived from an EMBL/GenBank/DDBJ whole genome shotgun (WGS) entry which is preliminary data.</text>
</comment>
<reference evidence="1" key="1">
    <citation type="submission" date="2012-11" db="EMBL/GenBank/DDBJ databases">
        <title>Dependencies among metagenomic species, viruses, plasmids and units of genetic variation.</title>
        <authorList>
            <person name="Nielsen H.B."/>
            <person name="Almeida M."/>
            <person name="Juncker A.S."/>
            <person name="Rasmussen S."/>
            <person name="Li J."/>
            <person name="Sunagawa S."/>
            <person name="Plichta D."/>
            <person name="Gautier L."/>
            <person name="Le Chatelier E."/>
            <person name="Peletier E."/>
            <person name="Bonde I."/>
            <person name="Nielsen T."/>
            <person name="Manichanh C."/>
            <person name="Arumugam M."/>
            <person name="Batto J."/>
            <person name="Santos M.B.Q.D."/>
            <person name="Blom N."/>
            <person name="Borruel N."/>
            <person name="Burgdorf K.S."/>
            <person name="Boumezbeur F."/>
            <person name="Casellas F."/>
            <person name="Dore J."/>
            <person name="Guarner F."/>
            <person name="Hansen T."/>
            <person name="Hildebrand F."/>
            <person name="Kaas R.S."/>
            <person name="Kennedy S."/>
            <person name="Kristiansen K."/>
            <person name="Kultima J.R."/>
            <person name="Leonard P."/>
            <person name="Levenez F."/>
            <person name="Lund O."/>
            <person name="Moumen B."/>
            <person name="Le Paslier D."/>
            <person name="Pons N."/>
            <person name="Pedersen O."/>
            <person name="Prifti E."/>
            <person name="Qin J."/>
            <person name="Raes J."/>
            <person name="Tap J."/>
            <person name="Tims S."/>
            <person name="Ussery D.W."/>
            <person name="Yamada T."/>
            <person name="MetaHit consortium"/>
            <person name="Renault P."/>
            <person name="Sicheritz-Ponten T."/>
            <person name="Bork P."/>
            <person name="Wang J."/>
            <person name="Brunak S."/>
            <person name="Ehrlich S.D."/>
        </authorList>
    </citation>
    <scope>NUCLEOTIDE SEQUENCE [LARGE SCALE GENOMIC DNA]</scope>
</reference>
<dbReference type="EMBL" id="CBKP010000019">
    <property type="protein sequence ID" value="CDF28631.1"/>
    <property type="molecule type" value="Genomic_DNA"/>
</dbReference>
<name>R7PV84_METSM</name>
<organism evidence="1">
    <name type="scientific">Methanobrevibacter smithii CAG:186</name>
    <dbReference type="NCBI Taxonomy" id="1263088"/>
    <lineage>
        <taxon>Archaea</taxon>
        <taxon>Methanobacteriati</taxon>
        <taxon>Methanobacteriota</taxon>
        <taxon>Methanomada group</taxon>
        <taxon>Methanobacteria</taxon>
        <taxon>Methanobacteriales</taxon>
        <taxon>Methanobacteriaceae</taxon>
        <taxon>Methanobrevibacter</taxon>
    </lineage>
</organism>
<accession>R7PV84</accession>
<dbReference type="Proteomes" id="UP000018189">
    <property type="component" value="Unassembled WGS sequence"/>
</dbReference>